<keyword evidence="3" id="KW-1185">Reference proteome</keyword>
<dbReference type="RefSeq" id="WP_269923144.1">
    <property type="nucleotide sequence ID" value="NZ_JAMKBI010000016.1"/>
</dbReference>
<reference evidence="2" key="1">
    <citation type="submission" date="2022-05" db="EMBL/GenBank/DDBJ databases">
        <authorList>
            <person name="Colautti A."/>
            <person name="Iacumin L."/>
        </authorList>
    </citation>
    <scope>NUCLEOTIDE SEQUENCE</scope>
    <source>
        <strain evidence="2">DSM 30747</strain>
    </source>
</reference>
<proteinExistence type="predicted"/>
<keyword evidence="1" id="KW-0472">Membrane</keyword>
<comment type="caution">
    <text evidence="2">The sequence shown here is derived from an EMBL/GenBank/DDBJ whole genome shotgun (WGS) entry which is preliminary data.</text>
</comment>
<dbReference type="EMBL" id="JAMKBI010000016">
    <property type="protein sequence ID" value="MCZ8535135.1"/>
    <property type="molecule type" value="Genomic_DNA"/>
</dbReference>
<dbReference type="Proteomes" id="UP001152172">
    <property type="component" value="Unassembled WGS sequence"/>
</dbReference>
<evidence type="ECO:0000313" key="3">
    <source>
        <dbReference type="Proteomes" id="UP001152172"/>
    </source>
</evidence>
<keyword evidence="1" id="KW-0812">Transmembrane</keyword>
<feature type="transmembrane region" description="Helical" evidence="1">
    <location>
        <begin position="270"/>
        <end position="287"/>
    </location>
</feature>
<feature type="transmembrane region" description="Helical" evidence="1">
    <location>
        <begin position="216"/>
        <end position="234"/>
    </location>
</feature>
<organism evidence="2 3">
    <name type="scientific">Psychrobacillus psychrodurans</name>
    <dbReference type="NCBI Taxonomy" id="126157"/>
    <lineage>
        <taxon>Bacteria</taxon>
        <taxon>Bacillati</taxon>
        <taxon>Bacillota</taxon>
        <taxon>Bacilli</taxon>
        <taxon>Bacillales</taxon>
        <taxon>Bacillaceae</taxon>
        <taxon>Psychrobacillus</taxon>
    </lineage>
</organism>
<evidence type="ECO:0000313" key="2">
    <source>
        <dbReference type="EMBL" id="MCZ8535135.1"/>
    </source>
</evidence>
<dbReference type="SUPFAM" id="SSF55961">
    <property type="entry name" value="Bet v1-like"/>
    <property type="match status" value="1"/>
</dbReference>
<dbReference type="Pfam" id="PF13781">
    <property type="entry name" value="DoxX_3"/>
    <property type="match status" value="1"/>
</dbReference>
<dbReference type="AlphaFoldDB" id="A0A9X3LCD9"/>
<feature type="transmembrane region" description="Helical" evidence="1">
    <location>
        <begin position="239"/>
        <end position="258"/>
    </location>
</feature>
<name>A0A9X3LCD9_9BACI</name>
<accession>A0A9X3LCD9</accession>
<sequence length="300" mass="34356">MKNKPVYVEILIEDNVERVWEASQNPALHEQWDLRFSSITYLPKEENEAQLFEYKTNIGFGMAINGWGKSVGSLHSKDDSRTSSLHFGTDQYLSPIKEGKGYWKYVPEQSNTKFFTHYDYDVQFGTLGKLLDRIAFRPLMGWATALSFDVLKRWIEKGDTPSGQCIRFFTHWIITFLFFFVWIYQGLVPKLIMMHPEEVALTNAILPLQPSDTHNIVAAIGVIEIIFGLIWILYQNKTILLRLQLVILPLLTISAIFADTSVLSHPFNPITFNLSLIVLTIIGLLAGKDIPTARSCKRVR</sequence>
<feature type="transmembrane region" description="Helical" evidence="1">
    <location>
        <begin position="165"/>
        <end position="184"/>
    </location>
</feature>
<gene>
    <name evidence="2" type="ORF">M9R61_17655</name>
</gene>
<keyword evidence="1" id="KW-1133">Transmembrane helix</keyword>
<dbReference type="InterPro" id="IPR025695">
    <property type="entry name" value="DoxX-like"/>
</dbReference>
<evidence type="ECO:0000256" key="1">
    <source>
        <dbReference type="SAM" id="Phobius"/>
    </source>
</evidence>
<protein>
    <submittedName>
        <fullName evidence="2">DoxX-like family protein</fullName>
    </submittedName>
</protein>